<organism evidence="1">
    <name type="scientific">Acavomonas peruviana</name>
    <dbReference type="NCBI Taxonomy" id="1542312"/>
    <lineage>
        <taxon>Eukaryota</taxon>
        <taxon>Sar</taxon>
        <taxon>Alveolata</taxon>
        <taxon>Colponemida</taxon>
        <taxon>Acavomonidia</taxon>
        <taxon>Acavomonas</taxon>
    </lineage>
</organism>
<evidence type="ECO:0000313" key="1">
    <source>
        <dbReference type="EMBL" id="AHA41671.1"/>
    </source>
</evidence>
<reference evidence="1" key="1">
    <citation type="journal article" date="2013" name="Curr. Biol.">
        <title>Colponemids represent multiple ancient alveolate lineages.</title>
        <authorList>
            <person name="Janouskovec J."/>
            <person name="Tikhonenkov D.V."/>
            <person name="Mikhailov K.V."/>
            <person name="Simdyanov T.G."/>
            <person name="Aleoshin V.V."/>
            <person name="Mylnikov A.P."/>
            <person name="Keeling P.J."/>
        </authorList>
    </citation>
    <scope>NUCLEOTIDE SEQUENCE</scope>
    <source>
        <strain evidence="1">Colp-5</strain>
    </source>
</reference>
<geneLocation type="mitochondrion" evidence="1"/>
<keyword evidence="1" id="KW-0687">Ribonucleoprotein</keyword>
<keyword evidence="1" id="KW-0496">Mitochondrion</keyword>
<dbReference type="GO" id="GO:0005840">
    <property type="term" value="C:ribosome"/>
    <property type="evidence" value="ECO:0007669"/>
    <property type="project" value="UniProtKB-KW"/>
</dbReference>
<reference evidence="1" key="2">
    <citation type="journal article" date="2014" name="PLoS ONE">
        <title>Description of Colponema vietnamica sp.n. and Acavomonas peruviana n. gen. n. sp., two new alveolate phyla (Colponemidia nom. nov. and Acavomonidia nom. nov.) and their contributions to reconstructing the ancestral state of alveolates and eukaryotes.</title>
        <authorList>
            <person name="Tikhonenkov D.V."/>
            <person name="Janouskovec J."/>
            <person name="Mylnikov A.P."/>
            <person name="Mikhailov K.V."/>
            <person name="Simdyanov T.G."/>
            <person name="Aleoshin V.V."/>
            <person name="Keeling P.J."/>
        </authorList>
    </citation>
    <scope>NUCLEOTIDE SEQUENCE</scope>
    <source>
        <strain evidence="1">Colp-5</strain>
    </source>
</reference>
<name>V5KVH3_9ALVE</name>
<proteinExistence type="predicted"/>
<accession>V5KVH3</accession>
<sequence length="92" mass="11651">MIFSKDFKNVVINYYFQRYLYDYFSDVHFKKYKYKSKYYALIRSPFVNKKSKQKIYFYKYTAEKKINFFDFYSNNNLRQEFIMGISYKIKIF</sequence>
<keyword evidence="1" id="KW-0689">Ribosomal protein</keyword>
<protein>
    <submittedName>
        <fullName evidence="1">Ribosomal protein S10</fullName>
    </submittedName>
</protein>
<gene>
    <name evidence="1" type="primary">rps10</name>
</gene>
<dbReference type="EMBL" id="KF651061">
    <property type="protein sequence ID" value="AHA41671.1"/>
    <property type="molecule type" value="Genomic_DNA"/>
</dbReference>
<dbReference type="AlphaFoldDB" id="V5KVH3"/>